<dbReference type="Proteomes" id="UP000031246">
    <property type="component" value="Unassembled WGS sequence"/>
</dbReference>
<dbReference type="AlphaFoldDB" id="A0A0C1FR07"/>
<dbReference type="GO" id="GO:0005829">
    <property type="term" value="C:cytosol"/>
    <property type="evidence" value="ECO:0007669"/>
    <property type="project" value="TreeGrafter"/>
</dbReference>
<gene>
    <name evidence="2" type="ORF">OC25_05955</name>
</gene>
<comment type="caution">
    <text evidence="2">The sequence shown here is derived from an EMBL/GenBank/DDBJ whole genome shotgun (WGS) entry which is preliminary data.</text>
</comment>
<dbReference type="PANTHER" id="PTHR30543">
    <property type="entry name" value="CHROMATE REDUCTASE"/>
    <property type="match status" value="1"/>
</dbReference>
<name>A0A0C1FR07_9SPHI</name>
<evidence type="ECO:0000313" key="2">
    <source>
        <dbReference type="EMBL" id="KIA95387.1"/>
    </source>
</evidence>
<protein>
    <submittedName>
        <fullName evidence="2">NADPH-dependent FMN reductase</fullName>
    </submittedName>
</protein>
<keyword evidence="3" id="KW-1185">Reference proteome</keyword>
<evidence type="ECO:0000313" key="3">
    <source>
        <dbReference type="Proteomes" id="UP000031246"/>
    </source>
</evidence>
<dbReference type="InterPro" id="IPR050712">
    <property type="entry name" value="NAD(P)H-dep_reductase"/>
</dbReference>
<evidence type="ECO:0000259" key="1">
    <source>
        <dbReference type="Pfam" id="PF03358"/>
    </source>
</evidence>
<dbReference type="GO" id="GO:0010181">
    <property type="term" value="F:FMN binding"/>
    <property type="evidence" value="ECO:0007669"/>
    <property type="project" value="TreeGrafter"/>
</dbReference>
<dbReference type="SUPFAM" id="SSF52218">
    <property type="entry name" value="Flavoproteins"/>
    <property type="match status" value="1"/>
</dbReference>
<dbReference type="OrthoDB" id="5767802at2"/>
<dbReference type="EMBL" id="JSYN01000005">
    <property type="protein sequence ID" value="KIA95387.1"/>
    <property type="molecule type" value="Genomic_DNA"/>
</dbReference>
<dbReference type="Pfam" id="PF03358">
    <property type="entry name" value="FMN_red"/>
    <property type="match status" value="1"/>
</dbReference>
<proteinExistence type="predicted"/>
<reference evidence="2 3" key="1">
    <citation type="submission" date="2014-10" db="EMBL/GenBank/DDBJ databases">
        <title>Pedobacter Kyungheensis.</title>
        <authorList>
            <person name="Anderson B.M."/>
            <person name="Newman J.D."/>
        </authorList>
    </citation>
    <scope>NUCLEOTIDE SEQUENCE [LARGE SCALE GENOMIC DNA]</scope>
    <source>
        <strain evidence="2 3">KACC 16221</strain>
    </source>
</reference>
<organism evidence="2 3">
    <name type="scientific">Pedobacter kyungheensis</name>
    <dbReference type="NCBI Taxonomy" id="1069985"/>
    <lineage>
        <taxon>Bacteria</taxon>
        <taxon>Pseudomonadati</taxon>
        <taxon>Bacteroidota</taxon>
        <taxon>Sphingobacteriia</taxon>
        <taxon>Sphingobacteriales</taxon>
        <taxon>Sphingobacteriaceae</taxon>
        <taxon>Pedobacter</taxon>
    </lineage>
</organism>
<dbReference type="InterPro" id="IPR029039">
    <property type="entry name" value="Flavoprotein-like_sf"/>
</dbReference>
<accession>A0A0C1FR07</accession>
<dbReference type="PANTHER" id="PTHR30543:SF21">
    <property type="entry name" value="NAD(P)H-DEPENDENT FMN REDUCTASE LOT6"/>
    <property type="match status" value="1"/>
</dbReference>
<dbReference type="Gene3D" id="3.40.50.360">
    <property type="match status" value="1"/>
</dbReference>
<feature type="domain" description="NADPH-dependent FMN reductase-like" evidence="1">
    <location>
        <begin position="1"/>
        <end position="135"/>
    </location>
</feature>
<dbReference type="GO" id="GO:0016491">
    <property type="term" value="F:oxidoreductase activity"/>
    <property type="evidence" value="ECO:0007669"/>
    <property type="project" value="InterPro"/>
</dbReference>
<sequence length="178" mass="19715">MKIIAFGASYSKSSINRQFAGYTASLFTDAAVELLDLNDYPLPVFTVDLEKEIGHHPSAMDFVHKLGEADFLIISMSEHNGSYTSGFKNLLDWSSRYKLKMFEGKKILLLSTSPGGRGGLSSLETAAKRFPSHGAEIIEMFSLPAFGQNFSVEEGVTNPELKGRFQSIIDQVKERLKN</sequence>
<dbReference type="RefSeq" id="WP_039472852.1">
    <property type="nucleotide sequence ID" value="NZ_JSYN01000005.1"/>
</dbReference>
<dbReference type="InterPro" id="IPR005025">
    <property type="entry name" value="FMN_Rdtase-like_dom"/>
</dbReference>